<dbReference type="PROSITE" id="PS51375">
    <property type="entry name" value="PPR"/>
    <property type="match status" value="5"/>
</dbReference>
<gene>
    <name evidence="4" type="ORF">RCOM_1018460</name>
</gene>
<name>B9RWE1_RICCO</name>
<dbReference type="SUPFAM" id="SSF81901">
    <property type="entry name" value="HCP-like"/>
    <property type="match status" value="1"/>
</dbReference>
<dbReference type="Pfam" id="PF01535">
    <property type="entry name" value="PPR"/>
    <property type="match status" value="3"/>
</dbReference>
<dbReference type="NCBIfam" id="TIGR00756">
    <property type="entry name" value="PPR"/>
    <property type="match status" value="6"/>
</dbReference>
<feature type="repeat" description="PPR" evidence="3">
    <location>
        <begin position="128"/>
        <end position="162"/>
    </location>
</feature>
<reference evidence="5" key="1">
    <citation type="journal article" date="2010" name="Nat. Biotechnol.">
        <title>Draft genome sequence of the oilseed species Ricinus communis.</title>
        <authorList>
            <person name="Chan A.P."/>
            <person name="Crabtree J."/>
            <person name="Zhao Q."/>
            <person name="Lorenzi H."/>
            <person name="Orvis J."/>
            <person name="Puiu D."/>
            <person name="Melake-Berhan A."/>
            <person name="Jones K.M."/>
            <person name="Redman J."/>
            <person name="Chen G."/>
            <person name="Cahoon E.B."/>
            <person name="Gedil M."/>
            <person name="Stanke M."/>
            <person name="Haas B.J."/>
            <person name="Wortman J.R."/>
            <person name="Fraser-Liggett C.M."/>
            <person name="Ravel J."/>
            <person name="Rabinowicz P.D."/>
        </authorList>
    </citation>
    <scope>NUCLEOTIDE SEQUENCE [LARGE SCALE GENOMIC DNA]</scope>
    <source>
        <strain evidence="5">cv. Hale</strain>
    </source>
</reference>
<evidence type="ECO:0000256" key="1">
    <source>
        <dbReference type="ARBA" id="ARBA00007626"/>
    </source>
</evidence>
<keyword evidence="5" id="KW-1185">Reference proteome</keyword>
<feature type="repeat" description="PPR" evidence="3">
    <location>
        <begin position="339"/>
        <end position="373"/>
    </location>
</feature>
<protein>
    <submittedName>
        <fullName evidence="4">Pentatricopeptide repeat-containing protein, putative</fullName>
    </submittedName>
</protein>
<accession>B9RWE1</accession>
<dbReference type="Pfam" id="PF13041">
    <property type="entry name" value="PPR_2"/>
    <property type="match status" value="2"/>
</dbReference>
<evidence type="ECO:0000313" key="4">
    <source>
        <dbReference type="EMBL" id="EEF44193.1"/>
    </source>
</evidence>
<organism evidence="4 5">
    <name type="scientific">Ricinus communis</name>
    <name type="common">Castor bean</name>
    <dbReference type="NCBI Taxonomy" id="3988"/>
    <lineage>
        <taxon>Eukaryota</taxon>
        <taxon>Viridiplantae</taxon>
        <taxon>Streptophyta</taxon>
        <taxon>Embryophyta</taxon>
        <taxon>Tracheophyta</taxon>
        <taxon>Spermatophyta</taxon>
        <taxon>Magnoliopsida</taxon>
        <taxon>eudicotyledons</taxon>
        <taxon>Gunneridae</taxon>
        <taxon>Pentapetalae</taxon>
        <taxon>rosids</taxon>
        <taxon>fabids</taxon>
        <taxon>Malpighiales</taxon>
        <taxon>Euphorbiaceae</taxon>
        <taxon>Acalyphoideae</taxon>
        <taxon>Acalypheae</taxon>
        <taxon>Ricinus</taxon>
    </lineage>
</organism>
<dbReference type="AlphaFoldDB" id="B9RWE1"/>
<dbReference type="Gene3D" id="1.25.40.10">
    <property type="entry name" value="Tetratricopeptide repeat domain"/>
    <property type="match status" value="4"/>
</dbReference>
<proteinExistence type="inferred from homology"/>
<sequence>MIKRPPSYSFHFKTRKRKISTCSAAAYLDIPPPTATLPNGHKTLCFSLAENLFRRGRLASAQEIIQRIVTDSSTVPDAISTVDFAASRGINLSVGIYAAFVRKLVDLGEPNFAYTVYCESINRSIQPNASITNSMIICFVKLGKLEEARLLFDKLIGNGCVPCNAACNVILRELCGQEMFLEAFDCFVRIRDAKMQLGMWFYNVLIDGLCSKGCVGDAMEVFNLMPKRTSFLPTLHNYKSLFYGLCKRGWVVEAESICGKMEARGFFVDKVMYTTLMNVYIKDKKMKMGVRIFLRMLKMGCYPDTVTYTALIQGIAKMGYFEKAWILYNQMNESRMLPDAVTYHVMISSYCNVGKVDCARMLLNNMAHCNLVPSVHTYTALIAALYRSNEVAEIDELYKRNF</sequence>
<dbReference type="eggNOG" id="KOG4197">
    <property type="taxonomic scope" value="Eukaryota"/>
</dbReference>
<dbReference type="InterPro" id="IPR011990">
    <property type="entry name" value="TPR-like_helical_dom_sf"/>
</dbReference>
<feature type="repeat" description="PPR" evidence="3">
    <location>
        <begin position="269"/>
        <end position="303"/>
    </location>
</feature>
<evidence type="ECO:0000313" key="5">
    <source>
        <dbReference type="Proteomes" id="UP000008311"/>
    </source>
</evidence>
<dbReference type="InParanoid" id="B9RWE1"/>
<dbReference type="Proteomes" id="UP000008311">
    <property type="component" value="Unassembled WGS sequence"/>
</dbReference>
<dbReference type="STRING" id="3988.B9RWE1"/>
<evidence type="ECO:0000256" key="2">
    <source>
        <dbReference type="ARBA" id="ARBA00022737"/>
    </source>
</evidence>
<feature type="repeat" description="PPR" evidence="3">
    <location>
        <begin position="304"/>
        <end position="338"/>
    </location>
</feature>
<evidence type="ECO:0000256" key="3">
    <source>
        <dbReference type="PROSITE-ProRule" id="PRU00708"/>
    </source>
</evidence>
<dbReference type="EMBL" id="EQ973823">
    <property type="protein sequence ID" value="EEF44193.1"/>
    <property type="molecule type" value="Genomic_DNA"/>
</dbReference>
<keyword evidence="2" id="KW-0677">Repeat</keyword>
<feature type="repeat" description="PPR" evidence="3">
    <location>
        <begin position="198"/>
        <end position="228"/>
    </location>
</feature>
<dbReference type="InterPro" id="IPR002885">
    <property type="entry name" value="PPR_rpt"/>
</dbReference>
<dbReference type="PANTHER" id="PTHR47941">
    <property type="entry name" value="PENTATRICOPEPTIDE REPEAT-CONTAINING PROTEIN 3, MITOCHONDRIAL"/>
    <property type="match status" value="1"/>
</dbReference>
<comment type="similarity">
    <text evidence="1">Belongs to the PPR family. P subfamily.</text>
</comment>